<dbReference type="SUPFAM" id="SSF51569">
    <property type="entry name" value="Aldolase"/>
    <property type="match status" value="1"/>
</dbReference>
<organism evidence="2 3">
    <name type="scientific">Thiorhodococcus mannitoliphagus</name>
    <dbReference type="NCBI Taxonomy" id="329406"/>
    <lineage>
        <taxon>Bacteria</taxon>
        <taxon>Pseudomonadati</taxon>
        <taxon>Pseudomonadota</taxon>
        <taxon>Gammaproteobacteria</taxon>
        <taxon>Chromatiales</taxon>
        <taxon>Chromatiaceae</taxon>
        <taxon>Thiorhodococcus</taxon>
    </lineage>
</organism>
<comment type="caution">
    <text evidence="2">The sequence shown here is derived from an EMBL/GenBank/DDBJ whole genome shotgun (WGS) entry which is preliminary data.</text>
</comment>
<reference evidence="2 3" key="2">
    <citation type="submission" date="2020-02" db="EMBL/GenBank/DDBJ databases">
        <title>Genome sequences of Thiorhodococcus mannitoliphagus and Thiorhodococcus minor, purple sulfur photosynthetic bacteria in the gammaproteobacterial family, Chromatiaceae.</title>
        <authorList>
            <person name="Aviles F.A."/>
            <person name="Meyer T.E."/>
            <person name="Kyndt J.A."/>
        </authorList>
    </citation>
    <scope>NUCLEOTIDE SEQUENCE [LARGE SCALE GENOMIC DNA]</scope>
    <source>
        <strain evidence="2 3">DSM 18266</strain>
    </source>
</reference>
<name>A0A6P1DXI8_9GAMM</name>
<proteinExistence type="predicted"/>
<dbReference type="InterPro" id="IPR013132">
    <property type="entry name" value="PseI/NeuA/B-like_N"/>
</dbReference>
<dbReference type="PANTHER" id="PTHR42966">
    <property type="entry name" value="N-ACETYLNEURAMINATE SYNTHASE"/>
    <property type="match status" value="1"/>
</dbReference>
<evidence type="ECO:0000259" key="1">
    <source>
        <dbReference type="Pfam" id="PF03102"/>
    </source>
</evidence>
<keyword evidence="3" id="KW-1185">Reference proteome</keyword>
<dbReference type="PANTHER" id="PTHR42966:SF1">
    <property type="entry name" value="SIALIC ACID SYNTHASE"/>
    <property type="match status" value="1"/>
</dbReference>
<reference evidence="3" key="1">
    <citation type="journal article" date="2020" name="Microbiol. Resour. Announc.">
        <title>Draft Genome Sequences of Thiorhodococcus mannitoliphagus and Thiorhodococcus minor, Purple Sulfur Photosynthetic Bacteria in the Gammaproteobacterial Family Chromatiaceae.</title>
        <authorList>
            <person name="Aviles F.A."/>
            <person name="Meyer T.E."/>
            <person name="Kyndt J.A."/>
        </authorList>
    </citation>
    <scope>NUCLEOTIDE SEQUENCE [LARGE SCALE GENOMIC DNA]</scope>
    <source>
        <strain evidence="3">DSM 18266</strain>
    </source>
</reference>
<protein>
    <recommendedName>
        <fullName evidence="1">PseI/NeuA/B-like domain-containing protein</fullName>
    </recommendedName>
</protein>
<dbReference type="GO" id="GO:0016051">
    <property type="term" value="P:carbohydrate biosynthetic process"/>
    <property type="evidence" value="ECO:0007669"/>
    <property type="project" value="InterPro"/>
</dbReference>
<accession>A0A6P1DXI8</accession>
<dbReference type="Pfam" id="PF03102">
    <property type="entry name" value="NeuB"/>
    <property type="match status" value="1"/>
</dbReference>
<dbReference type="RefSeq" id="WP_164654805.1">
    <property type="nucleotide sequence ID" value="NZ_JAAIJR010000065.1"/>
</dbReference>
<evidence type="ECO:0000313" key="3">
    <source>
        <dbReference type="Proteomes" id="UP000471640"/>
    </source>
</evidence>
<evidence type="ECO:0000313" key="2">
    <source>
        <dbReference type="EMBL" id="NEX21701.1"/>
    </source>
</evidence>
<dbReference type="GO" id="GO:0047444">
    <property type="term" value="F:N-acylneuraminate-9-phosphate synthase activity"/>
    <property type="evidence" value="ECO:0007669"/>
    <property type="project" value="TreeGrafter"/>
</dbReference>
<gene>
    <name evidence="2" type="ORF">G3480_15510</name>
</gene>
<dbReference type="Gene3D" id="3.20.20.70">
    <property type="entry name" value="Aldolase class I"/>
    <property type="match status" value="1"/>
</dbReference>
<dbReference type="InterPro" id="IPR013785">
    <property type="entry name" value="Aldolase_TIM"/>
</dbReference>
<dbReference type="EMBL" id="JAAIJR010000065">
    <property type="protein sequence ID" value="NEX21701.1"/>
    <property type="molecule type" value="Genomic_DNA"/>
</dbReference>
<sequence length="144" mass="16754">MINPQPSDLFSDLFVFEMANNHEGSVEHGREIIRQFKTSVVGMPFRFAVKLQYRHLDTFIHPAYRDRQDTKYVKRFLDTELNEDQLHQLKDAIAEAGFIPICTPFAEDSVDWIERHGFQILKIASCSLTDWPLLERIGATERDA</sequence>
<dbReference type="Proteomes" id="UP000471640">
    <property type="component" value="Unassembled WGS sequence"/>
</dbReference>
<feature type="domain" description="PseI/NeuA/B-like" evidence="1">
    <location>
        <begin position="48"/>
        <end position="142"/>
    </location>
</feature>
<dbReference type="AlphaFoldDB" id="A0A6P1DXI8"/>
<dbReference type="InterPro" id="IPR051690">
    <property type="entry name" value="PseI-like"/>
</dbReference>